<dbReference type="Gramene" id="rna36310">
    <property type="protein sequence ID" value="RHN51788.1"/>
    <property type="gene ID" value="gene36310"/>
</dbReference>
<gene>
    <name evidence="2" type="ORF">MtrunA17_Chr6g0472821</name>
</gene>
<dbReference type="Proteomes" id="UP000265566">
    <property type="component" value="Chromosome 6"/>
</dbReference>
<dbReference type="EMBL" id="PSQE01000006">
    <property type="protein sequence ID" value="RHN51788.1"/>
    <property type="molecule type" value="Genomic_DNA"/>
</dbReference>
<accession>A0A396HGS1</accession>
<evidence type="ECO:0000313" key="3">
    <source>
        <dbReference type="Proteomes" id="UP000265566"/>
    </source>
</evidence>
<feature type="region of interest" description="Disordered" evidence="1">
    <location>
        <begin position="225"/>
        <end position="284"/>
    </location>
</feature>
<proteinExistence type="predicted"/>
<evidence type="ECO:0000313" key="2">
    <source>
        <dbReference type="EMBL" id="RHN51788.1"/>
    </source>
</evidence>
<feature type="compositionally biased region" description="Acidic residues" evidence="1">
    <location>
        <begin position="227"/>
        <end position="238"/>
    </location>
</feature>
<feature type="region of interest" description="Disordered" evidence="1">
    <location>
        <begin position="140"/>
        <end position="165"/>
    </location>
</feature>
<evidence type="ECO:0000256" key="1">
    <source>
        <dbReference type="SAM" id="MobiDB-lite"/>
    </source>
</evidence>
<comment type="caution">
    <text evidence="2">The sequence shown here is derived from an EMBL/GenBank/DDBJ whole genome shotgun (WGS) entry which is preliminary data.</text>
</comment>
<sequence length="349" mass="38749">MYLIPRDVYTELNTDLKESNALSNLMDDFPPICKQDPLEVQMNFIKEHFALTCTKIRLEDVLETMYGGALPVAKSRKTKRKALTEDEYLDDAPEQPRKKAKKAKKEKSSSKVNEVGLAVPTIQEEVQDLDADKVLNKRTRSGKVVSISHIQPPQPSIPKKKRKTANRKLKLAEYVSEDEEHIVAATDLVIRELEKKKAEDVAALTKIRELAKGIEVPISSIAREDVGTTEEVQEDDDASSGAAAPEADKGNSDSPHHSNVIVVESSSTTSSQSTSLTSSSDMDDVPLNKIYENLHKALSPSPSTKLHKEPAHEEFVHVYPQILKSIGEMSEMRNKSLLKTTCKPSFSTT</sequence>
<protein>
    <submittedName>
        <fullName evidence="2">Uncharacterized protein</fullName>
    </submittedName>
</protein>
<organism evidence="2 3">
    <name type="scientific">Medicago truncatula</name>
    <name type="common">Barrel medic</name>
    <name type="synonym">Medicago tribuloides</name>
    <dbReference type="NCBI Taxonomy" id="3880"/>
    <lineage>
        <taxon>Eukaryota</taxon>
        <taxon>Viridiplantae</taxon>
        <taxon>Streptophyta</taxon>
        <taxon>Embryophyta</taxon>
        <taxon>Tracheophyta</taxon>
        <taxon>Spermatophyta</taxon>
        <taxon>Magnoliopsida</taxon>
        <taxon>eudicotyledons</taxon>
        <taxon>Gunneridae</taxon>
        <taxon>Pentapetalae</taxon>
        <taxon>rosids</taxon>
        <taxon>fabids</taxon>
        <taxon>Fabales</taxon>
        <taxon>Fabaceae</taxon>
        <taxon>Papilionoideae</taxon>
        <taxon>50 kb inversion clade</taxon>
        <taxon>NPAAA clade</taxon>
        <taxon>Hologalegina</taxon>
        <taxon>IRL clade</taxon>
        <taxon>Trifolieae</taxon>
        <taxon>Medicago</taxon>
    </lineage>
</organism>
<dbReference type="AlphaFoldDB" id="A0A396HGS1"/>
<name>A0A396HGS1_MEDTR</name>
<feature type="compositionally biased region" description="Low complexity" evidence="1">
    <location>
        <begin position="265"/>
        <end position="280"/>
    </location>
</feature>
<feature type="region of interest" description="Disordered" evidence="1">
    <location>
        <begin position="74"/>
        <end position="112"/>
    </location>
</feature>
<reference evidence="3" key="1">
    <citation type="journal article" date="2018" name="Nat. Plants">
        <title>Whole-genome landscape of Medicago truncatula symbiotic genes.</title>
        <authorList>
            <person name="Pecrix Y."/>
            <person name="Staton S.E."/>
            <person name="Sallet E."/>
            <person name="Lelandais-Briere C."/>
            <person name="Moreau S."/>
            <person name="Carrere S."/>
            <person name="Blein T."/>
            <person name="Jardinaud M.F."/>
            <person name="Latrasse D."/>
            <person name="Zouine M."/>
            <person name="Zahm M."/>
            <person name="Kreplak J."/>
            <person name="Mayjonade B."/>
            <person name="Satge C."/>
            <person name="Perez M."/>
            <person name="Cauet S."/>
            <person name="Marande W."/>
            <person name="Chantry-Darmon C."/>
            <person name="Lopez-Roques C."/>
            <person name="Bouchez O."/>
            <person name="Berard A."/>
            <person name="Debelle F."/>
            <person name="Munos S."/>
            <person name="Bendahmane A."/>
            <person name="Berges H."/>
            <person name="Niebel A."/>
            <person name="Buitink J."/>
            <person name="Frugier F."/>
            <person name="Benhamed M."/>
            <person name="Crespi M."/>
            <person name="Gouzy J."/>
            <person name="Gamas P."/>
        </authorList>
    </citation>
    <scope>NUCLEOTIDE SEQUENCE [LARGE SCALE GENOMIC DNA]</scope>
    <source>
        <strain evidence="3">cv. Jemalong A17</strain>
    </source>
</reference>
<feature type="compositionally biased region" description="Basic and acidic residues" evidence="1">
    <location>
        <begin position="246"/>
        <end position="256"/>
    </location>
</feature>